<dbReference type="AlphaFoldDB" id="A0A4D4MB86"/>
<feature type="region of interest" description="Disordered" evidence="1">
    <location>
        <begin position="65"/>
        <end position="116"/>
    </location>
</feature>
<evidence type="ECO:0000313" key="4">
    <source>
        <dbReference type="Proteomes" id="UP000299211"/>
    </source>
</evidence>
<name>A0A4D4MB86_STRAX</name>
<evidence type="ECO:0000313" key="3">
    <source>
        <dbReference type="EMBL" id="GDY79396.1"/>
    </source>
</evidence>
<evidence type="ECO:0000313" key="2">
    <source>
        <dbReference type="EMBL" id="GDY69148.1"/>
    </source>
</evidence>
<reference evidence="2 5" key="2">
    <citation type="submission" date="2019-04" db="EMBL/GenBank/DDBJ databases">
        <title>Draft genome sequences of Streptomyces avermitilis NBRC 14893.</title>
        <authorList>
            <person name="Komaki H."/>
            <person name="Tamura T."/>
            <person name="Hosoyama A."/>
        </authorList>
    </citation>
    <scope>NUCLEOTIDE SEQUENCE [LARGE SCALE GENOMIC DNA]</scope>
    <source>
        <strain evidence="2 5">NBRC 14893</strain>
    </source>
</reference>
<accession>A0A4D4MB86</accession>
<gene>
    <name evidence="2" type="ORF">SAV14893_085410</name>
    <name evidence="3" type="ORF">SAV31267_088810</name>
</gene>
<evidence type="ECO:0000256" key="1">
    <source>
        <dbReference type="SAM" id="MobiDB-lite"/>
    </source>
</evidence>
<reference evidence="3 4" key="1">
    <citation type="submission" date="2019-04" db="EMBL/GenBank/DDBJ databases">
        <title>Draft genome sequences of Streptomyces avermitilis ATCC 31267.</title>
        <authorList>
            <person name="Komaki H."/>
            <person name="Tamura T."/>
            <person name="Hosoyama A."/>
        </authorList>
    </citation>
    <scope>NUCLEOTIDE SEQUENCE [LARGE SCALE GENOMIC DNA]</scope>
    <source>
        <strain evidence="3 4">ATCC 31267</strain>
    </source>
</reference>
<dbReference type="EMBL" id="BJHY01000002">
    <property type="protein sequence ID" value="GDY79396.1"/>
    <property type="molecule type" value="Genomic_DNA"/>
</dbReference>
<dbReference type="EMBL" id="BJHX01000002">
    <property type="protein sequence ID" value="GDY69148.1"/>
    <property type="molecule type" value="Genomic_DNA"/>
</dbReference>
<organism evidence="2 5">
    <name type="scientific">Streptomyces avermitilis</name>
    <dbReference type="NCBI Taxonomy" id="33903"/>
    <lineage>
        <taxon>Bacteria</taxon>
        <taxon>Bacillati</taxon>
        <taxon>Actinomycetota</taxon>
        <taxon>Actinomycetes</taxon>
        <taxon>Kitasatosporales</taxon>
        <taxon>Streptomycetaceae</taxon>
        <taxon>Streptomyces</taxon>
    </lineage>
</organism>
<proteinExistence type="predicted"/>
<feature type="compositionally biased region" description="Basic and acidic residues" evidence="1">
    <location>
        <begin position="68"/>
        <end position="94"/>
    </location>
</feature>
<evidence type="ECO:0000313" key="5">
    <source>
        <dbReference type="Proteomes" id="UP000302139"/>
    </source>
</evidence>
<comment type="caution">
    <text evidence="2">The sequence shown here is derived from an EMBL/GenBank/DDBJ whole genome shotgun (WGS) entry which is preliminary data.</text>
</comment>
<protein>
    <submittedName>
        <fullName evidence="2">Uncharacterized protein</fullName>
    </submittedName>
</protein>
<sequence>MLIEFHESGSWPTREWETPTAEGWSEALLQLQLLAARVHNEGLRELAQEIQHAAGDAIWAADLNTARQHSERLEPPESPKPNRRDGSVRSRDCKSAWPAQRRRSPSLTQSRSVNTK</sequence>
<dbReference type="Proteomes" id="UP000299211">
    <property type="component" value="Unassembled WGS sequence"/>
</dbReference>
<feature type="compositionally biased region" description="Polar residues" evidence="1">
    <location>
        <begin position="105"/>
        <end position="116"/>
    </location>
</feature>
<dbReference type="Proteomes" id="UP000302139">
    <property type="component" value="Unassembled WGS sequence"/>
</dbReference>